<evidence type="ECO:0008006" key="5">
    <source>
        <dbReference type="Google" id="ProtNLM"/>
    </source>
</evidence>
<dbReference type="OrthoDB" id="5561245at2"/>
<dbReference type="Gene3D" id="3.40.50.10770">
    <property type="entry name" value="Hypothetical protein VC1899 like domain (Restriction endonuclease-like)"/>
    <property type="match status" value="1"/>
</dbReference>
<reference evidence="3 4" key="1">
    <citation type="submission" date="2018-03" db="EMBL/GenBank/DDBJ databases">
        <title>Comparative genomics illustrates the genes involved in a hyperalkaliphilic mechanisms of Serpentinomonas isolated from highly-alkaline calcium-rich serpentinized springs.</title>
        <authorList>
            <person name="Suzuki S."/>
            <person name="Ishii S."/>
            <person name="Walworth N."/>
            <person name="Bird L."/>
            <person name="Kuenen J.G."/>
            <person name="Nealson K.H."/>
        </authorList>
    </citation>
    <scope>NUCLEOTIDE SEQUENCE [LARGE SCALE GENOMIC DNA]</scope>
    <source>
        <strain evidence="3 4">83</strain>
    </source>
</reference>
<gene>
    <name evidence="3" type="ORF">C6P61_15140</name>
</gene>
<protein>
    <recommendedName>
        <fullName evidence="5">DUF1887 family protein</fullName>
    </recommendedName>
</protein>
<evidence type="ECO:0000313" key="3">
    <source>
        <dbReference type="EMBL" id="PRD67680.1"/>
    </source>
</evidence>
<organism evidence="3 4">
    <name type="scientific">Malikia spinosa</name>
    <dbReference type="NCBI Taxonomy" id="86180"/>
    <lineage>
        <taxon>Bacteria</taxon>
        <taxon>Pseudomonadati</taxon>
        <taxon>Pseudomonadota</taxon>
        <taxon>Betaproteobacteria</taxon>
        <taxon>Burkholderiales</taxon>
        <taxon>Comamonadaceae</taxon>
        <taxon>Malikia</taxon>
    </lineage>
</organism>
<dbReference type="RefSeq" id="WP_105730770.1">
    <property type="nucleotide sequence ID" value="NZ_DAIPCI010000028.1"/>
</dbReference>
<dbReference type="InterPro" id="IPR015093">
    <property type="entry name" value="Card1_endonucl_dom"/>
</dbReference>
<dbReference type="AlphaFoldDB" id="A0A2S9KB75"/>
<proteinExistence type="predicted"/>
<dbReference type="Pfam" id="PF23400">
    <property type="entry name" value="CARF_Card1"/>
    <property type="match status" value="1"/>
</dbReference>
<dbReference type="GO" id="GO:0003676">
    <property type="term" value="F:nucleic acid binding"/>
    <property type="evidence" value="ECO:0007669"/>
    <property type="project" value="InterPro"/>
</dbReference>
<evidence type="ECO:0000259" key="2">
    <source>
        <dbReference type="Pfam" id="PF23400"/>
    </source>
</evidence>
<dbReference type="Pfam" id="PF09002">
    <property type="entry name" value="Card1_endonuc"/>
    <property type="match status" value="1"/>
</dbReference>
<dbReference type="Gene3D" id="3.40.1350.10">
    <property type="match status" value="1"/>
</dbReference>
<dbReference type="InterPro" id="IPR011335">
    <property type="entry name" value="Restrct_endonuc-II-like"/>
</dbReference>
<comment type="caution">
    <text evidence="3">The sequence shown here is derived from an EMBL/GenBank/DDBJ whole genome shotgun (WGS) entry which is preliminary data.</text>
</comment>
<dbReference type="SUPFAM" id="SSF52980">
    <property type="entry name" value="Restriction endonuclease-like"/>
    <property type="match status" value="1"/>
</dbReference>
<evidence type="ECO:0000259" key="1">
    <source>
        <dbReference type="Pfam" id="PF09002"/>
    </source>
</evidence>
<evidence type="ECO:0000313" key="4">
    <source>
        <dbReference type="Proteomes" id="UP000238326"/>
    </source>
</evidence>
<name>A0A2S9KB75_9BURK</name>
<sequence length="383" mass="42353">MTTQRPTTHLCIATGQNLANLIPALQLKASRVIILETPQMRLQARHLQRALEGHGIQVVRETFDDSTPATVEQSAERIGVQYGEGSIVFNVTGGHKLMTLALAHHMEVADDLHLLYAETRNQRLDWLRPVPELQAMENALDIDDFLIAQGYTRDTSSERDAYWQQAALERAALTRLLGDESDKLASFFGALNKLAGHAMSNANKGTPFRPQQRLLFTPGGRNADVLAKAHELGLIHWDQDIEIVFASDEVARYFGGGWLEEYVWLKLRGIRPHDSATNLTVKPAGGDIRNELDSVVAHGNRLLVIECKTLRFGNDPLKDADYVYKLAQLSKQIGGGMASSLLLSARPLDEATAERAQRYGVTVLDGAGVKKLAAWIQQWMSGS</sequence>
<dbReference type="InterPro" id="IPR056339">
    <property type="entry name" value="CARF_Card1"/>
</dbReference>
<dbReference type="Gene3D" id="1.10.10.680">
    <property type="entry name" value="Hypothetical protein VC1899 (Restriction endonuclease-like)"/>
    <property type="match status" value="1"/>
</dbReference>
<keyword evidence="4" id="KW-1185">Reference proteome</keyword>
<dbReference type="InterPro" id="IPR011856">
    <property type="entry name" value="tRNA_endonuc-like_dom_sf"/>
</dbReference>
<dbReference type="Proteomes" id="UP000238326">
    <property type="component" value="Unassembled WGS sequence"/>
</dbReference>
<accession>A0A2S9KB75</accession>
<dbReference type="EMBL" id="PVLR01000048">
    <property type="protein sequence ID" value="PRD67680.1"/>
    <property type="molecule type" value="Genomic_DNA"/>
</dbReference>
<feature type="domain" description="Card1 CARF" evidence="2">
    <location>
        <begin position="11"/>
        <end position="144"/>
    </location>
</feature>
<feature type="domain" description="Card1 endonuclease" evidence="1">
    <location>
        <begin position="249"/>
        <end position="380"/>
    </location>
</feature>